<protein>
    <submittedName>
        <fullName evidence="1">Uncharacterized protein</fullName>
    </submittedName>
</protein>
<evidence type="ECO:0000313" key="2">
    <source>
        <dbReference type="Proteomes" id="UP000245535"/>
    </source>
</evidence>
<evidence type="ECO:0000313" key="1">
    <source>
        <dbReference type="EMBL" id="PWJ41757.1"/>
    </source>
</evidence>
<dbReference type="AlphaFoldDB" id="A0A315ZWQ3"/>
<comment type="caution">
    <text evidence="1">The sequence shown here is derived from an EMBL/GenBank/DDBJ whole genome shotgun (WGS) entry which is preliminary data.</text>
</comment>
<gene>
    <name evidence="1" type="ORF">BC781_1037</name>
</gene>
<dbReference type="Proteomes" id="UP000245535">
    <property type="component" value="Unassembled WGS sequence"/>
</dbReference>
<keyword evidence="2" id="KW-1185">Reference proteome</keyword>
<proteinExistence type="predicted"/>
<reference evidence="1 2" key="1">
    <citation type="submission" date="2018-03" db="EMBL/GenBank/DDBJ databases">
        <title>Genomic Encyclopedia of Archaeal and Bacterial Type Strains, Phase II (KMG-II): from individual species to whole genera.</title>
        <authorList>
            <person name="Goeker M."/>
        </authorList>
    </citation>
    <scope>NUCLEOTIDE SEQUENCE [LARGE SCALE GENOMIC DNA]</scope>
    <source>
        <strain evidence="1 2">DSM 28229</strain>
    </source>
</reference>
<name>A0A315ZWQ3_SEDFL</name>
<dbReference type="EMBL" id="QGDO01000003">
    <property type="protein sequence ID" value="PWJ41757.1"/>
    <property type="molecule type" value="Genomic_DNA"/>
</dbReference>
<accession>A0A315ZWQ3</accession>
<organism evidence="1 2">
    <name type="scientific">Sediminitomix flava</name>
    <dbReference type="NCBI Taxonomy" id="379075"/>
    <lineage>
        <taxon>Bacteria</taxon>
        <taxon>Pseudomonadati</taxon>
        <taxon>Bacteroidota</taxon>
        <taxon>Cytophagia</taxon>
        <taxon>Cytophagales</taxon>
        <taxon>Flammeovirgaceae</taxon>
        <taxon>Sediminitomix</taxon>
    </lineage>
</organism>
<sequence length="58" mass="6742">MSRLNLFDFLILVSINNFEICHLLIKLTEIPVLHIKSIYEYKVKPNLETSLNLDLGVL</sequence>